<dbReference type="EMBL" id="CP121671">
    <property type="protein sequence ID" value="WFT75492.1"/>
    <property type="molecule type" value="Genomic_DNA"/>
</dbReference>
<sequence>MRMILLLAFLLFAIILSSCGQQNNNQTDSANNANDDKAEEVNGDKENSNGSQEDPEGDRPGGIIAGKLETTLEVSGHHAYFQIKNQTERVQKLVISGKTAYNYIIADDEGNTVFENAKSQPQYEPKKPITLKQAEEIEYKLSIPEDLEPGTYSITAILHTEPVLKAKTSFNIE</sequence>
<evidence type="ECO:0000256" key="2">
    <source>
        <dbReference type="SAM" id="SignalP"/>
    </source>
</evidence>
<evidence type="ECO:0000313" key="4">
    <source>
        <dbReference type="EMBL" id="WFT75492.1"/>
    </source>
</evidence>
<dbReference type="RefSeq" id="WP_283077458.1">
    <property type="nucleotide sequence ID" value="NZ_CP121671.1"/>
</dbReference>
<proteinExistence type="predicted"/>
<evidence type="ECO:0000313" key="5">
    <source>
        <dbReference type="Proteomes" id="UP001221597"/>
    </source>
</evidence>
<dbReference type="Proteomes" id="UP001221597">
    <property type="component" value="Chromosome"/>
</dbReference>
<dbReference type="Gene3D" id="2.60.40.2360">
    <property type="entry name" value="Intracellular proteinase inhibitor BsuPI"/>
    <property type="match status" value="1"/>
</dbReference>
<protein>
    <recommendedName>
        <fullName evidence="3">Intracellular proteinase inhibitor BsuPI domain-containing protein</fullName>
    </recommendedName>
</protein>
<feature type="signal peptide" evidence="2">
    <location>
        <begin position="1"/>
        <end position="20"/>
    </location>
</feature>
<accession>A0ABY8J1P3</accession>
<reference evidence="4 5" key="1">
    <citation type="submission" date="2023-04" db="EMBL/GenBank/DDBJ databases">
        <title>Genome sequence of Halobacillus naozhouensis KACC 21980.</title>
        <authorList>
            <person name="Kim S."/>
            <person name="Heo J."/>
            <person name="Kwon S.-W."/>
        </authorList>
    </citation>
    <scope>NUCLEOTIDE SEQUENCE [LARGE SCALE GENOMIC DNA]</scope>
    <source>
        <strain evidence="4 5">KCTC 13234</strain>
    </source>
</reference>
<evidence type="ECO:0000256" key="1">
    <source>
        <dbReference type="SAM" id="MobiDB-lite"/>
    </source>
</evidence>
<dbReference type="PROSITE" id="PS51257">
    <property type="entry name" value="PROKAR_LIPOPROTEIN"/>
    <property type="match status" value="1"/>
</dbReference>
<feature type="compositionally biased region" description="Basic and acidic residues" evidence="1">
    <location>
        <begin position="34"/>
        <end position="47"/>
    </location>
</feature>
<dbReference type="InterPro" id="IPR038144">
    <property type="entry name" value="IPI"/>
</dbReference>
<feature type="region of interest" description="Disordered" evidence="1">
    <location>
        <begin position="26"/>
        <end position="63"/>
    </location>
</feature>
<feature type="domain" description="Intracellular proteinase inhibitor BsuPI" evidence="3">
    <location>
        <begin position="75"/>
        <end position="162"/>
    </location>
</feature>
<dbReference type="Pfam" id="PF12690">
    <property type="entry name" value="BsuPI"/>
    <property type="match status" value="1"/>
</dbReference>
<dbReference type="InterPro" id="IPR020481">
    <property type="entry name" value="Intracell_prot_inh_BsuPI"/>
</dbReference>
<name>A0ABY8J1P3_9BACI</name>
<organism evidence="4 5">
    <name type="scientific">Halobacillus naozhouensis</name>
    <dbReference type="NCBI Taxonomy" id="554880"/>
    <lineage>
        <taxon>Bacteria</taxon>
        <taxon>Bacillati</taxon>
        <taxon>Bacillota</taxon>
        <taxon>Bacilli</taxon>
        <taxon>Bacillales</taxon>
        <taxon>Bacillaceae</taxon>
        <taxon>Halobacillus</taxon>
    </lineage>
</organism>
<evidence type="ECO:0000259" key="3">
    <source>
        <dbReference type="Pfam" id="PF12690"/>
    </source>
</evidence>
<feature type="chain" id="PRO_5046762499" description="Intracellular proteinase inhibitor BsuPI domain-containing protein" evidence="2">
    <location>
        <begin position="21"/>
        <end position="173"/>
    </location>
</feature>
<gene>
    <name evidence="4" type="ORF">P9989_03580</name>
</gene>
<keyword evidence="2" id="KW-0732">Signal</keyword>
<keyword evidence="5" id="KW-1185">Reference proteome</keyword>